<organism evidence="4 5">
    <name type="scientific">Aporhodopirellula aestuarii</name>
    <dbReference type="NCBI Taxonomy" id="2950107"/>
    <lineage>
        <taxon>Bacteria</taxon>
        <taxon>Pseudomonadati</taxon>
        <taxon>Planctomycetota</taxon>
        <taxon>Planctomycetia</taxon>
        <taxon>Pirellulales</taxon>
        <taxon>Pirellulaceae</taxon>
        <taxon>Aporhodopirellula</taxon>
    </lineage>
</organism>
<evidence type="ECO:0000313" key="4">
    <source>
        <dbReference type="EMBL" id="MCM2373968.1"/>
    </source>
</evidence>
<reference evidence="4 5" key="1">
    <citation type="journal article" date="2022" name="Syst. Appl. Microbiol.">
        <title>Rhodopirellula aestuarii sp. nov., a novel member of the genus Rhodopirellula isolated from brackish sediments collected in the Tagus River estuary, Portugal.</title>
        <authorList>
            <person name="Vitorino I.R."/>
            <person name="Klimek D."/>
            <person name="Calusinska M."/>
            <person name="Lobo-da-Cunha A."/>
            <person name="Vasconcelos V."/>
            <person name="Lage O.M."/>
        </authorList>
    </citation>
    <scope>NUCLEOTIDE SEQUENCE [LARGE SCALE GENOMIC DNA]</scope>
    <source>
        <strain evidence="4 5">ICT_H3.1</strain>
    </source>
</reference>
<feature type="chain" id="PRO_5045840000" description="YHS domain-containing protein" evidence="2">
    <location>
        <begin position="36"/>
        <end position="230"/>
    </location>
</feature>
<evidence type="ECO:0000259" key="3">
    <source>
        <dbReference type="Pfam" id="PF04945"/>
    </source>
</evidence>
<protein>
    <recommendedName>
        <fullName evidence="3">YHS domain-containing protein</fullName>
    </recommendedName>
</protein>
<dbReference type="Proteomes" id="UP001202961">
    <property type="component" value="Unassembled WGS sequence"/>
</dbReference>
<dbReference type="Gene3D" id="1.10.620.20">
    <property type="entry name" value="Ribonucleotide Reductase, subunit A"/>
    <property type="match status" value="1"/>
</dbReference>
<dbReference type="InterPro" id="IPR012348">
    <property type="entry name" value="RNR-like"/>
</dbReference>
<dbReference type="Pfam" id="PF04945">
    <property type="entry name" value="YHS"/>
    <property type="match status" value="1"/>
</dbReference>
<dbReference type="RefSeq" id="WP_250931845.1">
    <property type="nucleotide sequence ID" value="NZ_JAMQBK010000074.1"/>
</dbReference>
<proteinExistence type="predicted"/>
<gene>
    <name evidence="4" type="ORF">NB063_25410</name>
</gene>
<evidence type="ECO:0000256" key="1">
    <source>
        <dbReference type="SAM" id="MobiDB-lite"/>
    </source>
</evidence>
<comment type="caution">
    <text evidence="4">The sequence shown here is derived from an EMBL/GenBank/DDBJ whole genome shotgun (WGS) entry which is preliminary data.</text>
</comment>
<feature type="region of interest" description="Disordered" evidence="1">
    <location>
        <begin position="37"/>
        <end position="63"/>
    </location>
</feature>
<evidence type="ECO:0000256" key="2">
    <source>
        <dbReference type="SAM" id="SignalP"/>
    </source>
</evidence>
<keyword evidence="2" id="KW-0732">Signal</keyword>
<dbReference type="InterPro" id="IPR007029">
    <property type="entry name" value="YHS_dom"/>
</dbReference>
<name>A0ABT0UAN1_9BACT</name>
<evidence type="ECO:0000313" key="5">
    <source>
        <dbReference type="Proteomes" id="UP001202961"/>
    </source>
</evidence>
<feature type="signal peptide" evidence="2">
    <location>
        <begin position="1"/>
        <end position="35"/>
    </location>
</feature>
<feature type="compositionally biased region" description="Low complexity" evidence="1">
    <location>
        <begin position="37"/>
        <end position="55"/>
    </location>
</feature>
<feature type="domain" description="YHS" evidence="3">
    <location>
        <begin position="85"/>
        <end position="120"/>
    </location>
</feature>
<keyword evidence="5" id="KW-1185">Reference proteome</keyword>
<sequence length="230" mass="25201">MNRLLSQAHLLVTRRFAIVATTLLLGSLLATAAHAQSGTRTTPSASTPSAQSGSGTRAGSGTKTNAGTVGLQGYCPVCIIKMKKWVKGDAQYSAQYDGKTYLFPSEEQKQMFVQDPTKYTPILGGDCIVALVEMGKRVPGSLQFAALHEDHLYLFSNEKAKSMFQANKEKYAHADIALGGKCTVCRVEMNKDVDGVSEFTSFYKGMRYLFPGQEQQQMFNQNPSKYEVTK</sequence>
<dbReference type="EMBL" id="JAMQBK010000074">
    <property type="protein sequence ID" value="MCM2373968.1"/>
    <property type="molecule type" value="Genomic_DNA"/>
</dbReference>
<accession>A0ABT0UAN1</accession>